<evidence type="ECO:0000256" key="7">
    <source>
        <dbReference type="ARBA" id="ARBA00022989"/>
    </source>
</evidence>
<feature type="transmembrane region" description="Helical" evidence="12">
    <location>
        <begin position="1140"/>
        <end position="1162"/>
    </location>
</feature>
<dbReference type="InterPro" id="IPR027417">
    <property type="entry name" value="P-loop_NTPase"/>
</dbReference>
<evidence type="ECO:0000256" key="4">
    <source>
        <dbReference type="ARBA" id="ARBA00022737"/>
    </source>
</evidence>
<evidence type="ECO:0000256" key="10">
    <source>
        <dbReference type="ARBA" id="ARBA00023180"/>
    </source>
</evidence>
<feature type="transmembrane region" description="Helical" evidence="12">
    <location>
        <begin position="346"/>
        <end position="373"/>
    </location>
</feature>
<dbReference type="InterPro" id="IPR026082">
    <property type="entry name" value="ABCA"/>
</dbReference>
<dbReference type="InterPro" id="IPR056264">
    <property type="entry name" value="R2_ABCA1-4-like"/>
</dbReference>
<dbReference type="CDD" id="cd03263">
    <property type="entry name" value="ABC_subfamily_A"/>
    <property type="match status" value="2"/>
</dbReference>
<evidence type="ECO:0000256" key="5">
    <source>
        <dbReference type="ARBA" id="ARBA00022741"/>
    </source>
</evidence>
<dbReference type="GeneID" id="108701621"/>
<feature type="transmembrane region" description="Helical" evidence="12">
    <location>
        <begin position="1257"/>
        <end position="1281"/>
    </location>
</feature>
<evidence type="ECO:0000256" key="11">
    <source>
        <dbReference type="ARBA" id="ARBA00050894"/>
    </source>
</evidence>
<dbReference type="Proteomes" id="UP000186698">
    <property type="component" value="Chromosome 9_10L"/>
</dbReference>
<feature type="transmembrane region" description="Helical" evidence="12">
    <location>
        <begin position="304"/>
        <end position="325"/>
    </location>
</feature>
<dbReference type="CTD" id="108701621"/>
<keyword evidence="10" id="KW-0325">Glycoprotein</keyword>
<dbReference type="Gene3D" id="3.40.50.300">
    <property type="entry name" value="P-loop containing nucleotide triphosphate hydrolases"/>
    <property type="match status" value="2"/>
</dbReference>
<dbReference type="GO" id="GO:0006869">
    <property type="term" value="P:lipid transport"/>
    <property type="evidence" value="ECO:0000318"/>
    <property type="project" value="GO_Central"/>
</dbReference>
<dbReference type="GO" id="GO:0005319">
    <property type="term" value="F:lipid transporter activity"/>
    <property type="evidence" value="ECO:0000318"/>
    <property type="project" value="GO_Central"/>
</dbReference>
<protein>
    <submittedName>
        <fullName evidence="15">Phospholipid-transporting ATPase ABCA3 isoform X1</fullName>
    </submittedName>
</protein>
<dbReference type="SUPFAM" id="SSF52540">
    <property type="entry name" value="P-loop containing nucleoside triphosphate hydrolases"/>
    <property type="match status" value="2"/>
</dbReference>
<dbReference type="PROSITE" id="PS50893">
    <property type="entry name" value="ABC_TRANSPORTER_2"/>
    <property type="match status" value="2"/>
</dbReference>
<dbReference type="GO" id="GO:0042626">
    <property type="term" value="F:ATPase-coupled transmembrane transporter activity"/>
    <property type="evidence" value="ECO:0000318"/>
    <property type="project" value="GO_Central"/>
</dbReference>
<keyword evidence="4" id="KW-0677">Repeat</keyword>
<feature type="domain" description="ABC transporter" evidence="13">
    <location>
        <begin position="572"/>
        <end position="805"/>
    </location>
</feature>
<evidence type="ECO:0000313" key="14">
    <source>
        <dbReference type="Proteomes" id="UP000186698"/>
    </source>
</evidence>
<organism evidence="14 15">
    <name type="scientific">Xenopus laevis</name>
    <name type="common">African clawed frog</name>
    <dbReference type="NCBI Taxonomy" id="8355"/>
    <lineage>
        <taxon>Eukaryota</taxon>
        <taxon>Metazoa</taxon>
        <taxon>Chordata</taxon>
        <taxon>Craniata</taxon>
        <taxon>Vertebrata</taxon>
        <taxon>Euteleostomi</taxon>
        <taxon>Amphibia</taxon>
        <taxon>Batrachia</taxon>
        <taxon>Anura</taxon>
        <taxon>Pipoidea</taxon>
        <taxon>Pipidae</taxon>
        <taxon>Xenopodinae</taxon>
        <taxon>Xenopus</taxon>
        <taxon>Xenopus</taxon>
    </lineage>
</organism>
<feature type="transmembrane region" description="Helical" evidence="12">
    <location>
        <begin position="1348"/>
        <end position="1366"/>
    </location>
</feature>
<evidence type="ECO:0000256" key="8">
    <source>
        <dbReference type="ARBA" id="ARBA00023055"/>
    </source>
</evidence>
<evidence type="ECO:0000256" key="9">
    <source>
        <dbReference type="ARBA" id="ARBA00023136"/>
    </source>
</evidence>
<keyword evidence="7 12" id="KW-1133">Transmembrane helix</keyword>
<dbReference type="GO" id="GO:0005737">
    <property type="term" value="C:cytoplasm"/>
    <property type="evidence" value="ECO:0007669"/>
    <property type="project" value="UniProtKB-ARBA"/>
</dbReference>
<keyword evidence="3 12" id="KW-0812">Transmembrane</keyword>
<feature type="transmembrane region" description="Helical" evidence="12">
    <location>
        <begin position="412"/>
        <end position="433"/>
    </location>
</feature>
<keyword evidence="14" id="KW-1185">Reference proteome</keyword>
<dbReference type="SMART" id="SM00382">
    <property type="entry name" value="AAA"/>
    <property type="match status" value="2"/>
</dbReference>
<keyword evidence="5" id="KW-0547">Nucleotide-binding</keyword>
<keyword evidence="2" id="KW-0813">Transport</keyword>
<dbReference type="Pfam" id="PF23321">
    <property type="entry name" value="R1_ABCA1"/>
    <property type="match status" value="1"/>
</dbReference>
<dbReference type="OrthoDB" id="6512918at2759"/>
<name>A0A8J1LVE2_XENLA</name>
<dbReference type="Pfam" id="PF12698">
    <property type="entry name" value="ABC2_membrane_3"/>
    <property type="match status" value="2"/>
</dbReference>
<gene>
    <name evidence="15" type="primary">abca3.L</name>
</gene>
<feature type="transmembrane region" description="Helical" evidence="12">
    <location>
        <begin position="1225"/>
        <end position="1245"/>
    </location>
</feature>
<dbReference type="FunFam" id="3.40.50.300:FF:000327">
    <property type="entry name" value="ATP-binding cassette sub-family A member 3"/>
    <property type="match status" value="1"/>
</dbReference>
<dbReference type="GO" id="GO:0012505">
    <property type="term" value="C:endomembrane system"/>
    <property type="evidence" value="ECO:0007669"/>
    <property type="project" value="UniProtKB-SubCell"/>
</dbReference>
<comment type="subcellular location">
    <subcellularLocation>
        <location evidence="1">Endomembrane system</location>
        <topology evidence="1">Multi-pass membrane protein</topology>
    </subcellularLocation>
</comment>
<feature type="transmembrane region" description="Helical" evidence="12">
    <location>
        <begin position="1183"/>
        <end position="1205"/>
    </location>
</feature>
<feature type="transmembrane region" description="Helical" evidence="12">
    <location>
        <begin position="385"/>
        <end position="405"/>
    </location>
</feature>
<dbReference type="GO" id="GO:0005524">
    <property type="term" value="F:ATP binding"/>
    <property type="evidence" value="ECO:0007669"/>
    <property type="project" value="UniProtKB-KW"/>
</dbReference>
<dbReference type="GO" id="GO:0016020">
    <property type="term" value="C:membrane"/>
    <property type="evidence" value="ECO:0007669"/>
    <property type="project" value="InterPro"/>
</dbReference>
<evidence type="ECO:0000256" key="6">
    <source>
        <dbReference type="ARBA" id="ARBA00022840"/>
    </source>
</evidence>
<dbReference type="Pfam" id="PF00005">
    <property type="entry name" value="ABC_tran"/>
    <property type="match status" value="2"/>
</dbReference>
<dbReference type="RefSeq" id="XP_041433314.1">
    <property type="nucleotide sequence ID" value="XM_041577380.1"/>
</dbReference>
<proteinExistence type="predicted"/>
<dbReference type="GO" id="GO:0016887">
    <property type="term" value="F:ATP hydrolysis activity"/>
    <property type="evidence" value="ECO:0007669"/>
    <property type="project" value="InterPro"/>
</dbReference>
<evidence type="ECO:0000256" key="12">
    <source>
        <dbReference type="SAM" id="Phobius"/>
    </source>
</evidence>
<dbReference type="InterPro" id="IPR003439">
    <property type="entry name" value="ABC_transporter-like_ATP-bd"/>
</dbReference>
<feature type="transmembrane region" description="Helical" evidence="12">
    <location>
        <begin position="67"/>
        <end position="87"/>
    </location>
</feature>
<comment type="catalytic activity">
    <reaction evidence="11">
        <text>cholesterol(in) + ATP + H2O = cholesterol(out) + ADP + phosphate + H(+)</text>
        <dbReference type="Rhea" id="RHEA:39051"/>
        <dbReference type="ChEBI" id="CHEBI:15377"/>
        <dbReference type="ChEBI" id="CHEBI:15378"/>
        <dbReference type="ChEBI" id="CHEBI:16113"/>
        <dbReference type="ChEBI" id="CHEBI:30616"/>
        <dbReference type="ChEBI" id="CHEBI:43474"/>
        <dbReference type="ChEBI" id="CHEBI:456216"/>
    </reaction>
    <physiologicalReaction direction="left-to-right" evidence="11">
        <dbReference type="Rhea" id="RHEA:39052"/>
    </physiologicalReaction>
</comment>
<evidence type="ECO:0000256" key="2">
    <source>
        <dbReference type="ARBA" id="ARBA00022448"/>
    </source>
</evidence>
<evidence type="ECO:0000256" key="1">
    <source>
        <dbReference type="ARBA" id="ARBA00004127"/>
    </source>
</evidence>
<keyword evidence="8" id="KW-0445">Lipid transport</keyword>
<dbReference type="PANTHER" id="PTHR19229:SF98">
    <property type="entry name" value="PHOSPHOLIPID-TRANSPORTING ATPASE ABCA3"/>
    <property type="match status" value="1"/>
</dbReference>
<evidence type="ECO:0000313" key="15">
    <source>
        <dbReference type="RefSeq" id="XP_041433314.1"/>
    </source>
</evidence>
<dbReference type="GO" id="GO:0140359">
    <property type="term" value="F:ABC-type transporter activity"/>
    <property type="evidence" value="ECO:0007669"/>
    <property type="project" value="InterPro"/>
</dbReference>
<sequence length="1745" mass="195538">MYNPSSTRFTSVDGFFLGSFSVDLAAVQLPGTLSRLSQFLGPTYKMAVFRQLGLLLWKNYILQKRQVLVTVIELALPLLFSAILIALRHRVQSVTYPNATLYKEIPFPYLPFIPGPRPWELAYVPSHSTAANEIVTEVGQKLFLDSDPRGFPTEEDFEDYIRHNNHSGKILAAVVFEHHFNHSDDPLPLQVRYRLRFKYSPRNAPMSEQTGLNPNVDRNWHTRYLYPLFQLPGPREAGDETGGTPGYQREGFLAMQHAVDRAIMWYHANESGRSLLDTIDVAIRRFPYPPYVNDLFILAIQNQLPLLLMLSFTYTSLSIVRALVIEKERKLKEYMRVMGLSSWLHSTAWFIHFFLLLLVSVFFVTLLLCIQVSSEGAVLTRSDPSLVFVYILAFTVSTISFSFMISSFFSRANMAAAAGGFLYFLSYIPYFFISPWYDELNHGAKVSSCLLSNVGMAMGAQLIGMFEGKGTGAQWSNLFTPVSVDDNFTLGQVLQMLLLDSVFYFLVGWYVESVMPGDYGVPQPWYFCFLPSYWCGKPRLVEGLEKEDDEDPEKALKGEYLEEEPSDLVPGIRIKHLTKVYRVSGKKRIAVRDLTLNMYEGQVTVLLGHNGAGKSTTLSMLTGLYPPSSGECYIGGYEISRDTALIRRSLGLCPQHDVLFQGLTVEEHLYFYAGLKGCPRWCCPEEVEKILQILRLEEKRNALSTQLSGGTCRKLSIGIALIGGSKVVMLDEPTSGMDPASRRDTWELLRQHRHDRTLLLTTHFMDEADILGDRIAILAQGQLQCCGSPLFLKSKYGAGYHMVMVKEPHCQVEDITHLITSYVPNATLESNAGAELSYILPKESTHRFEPLFSELELRREELGIASYGASVTTMEEVFLRVGKLVDTSLDIQAIQLPPLQYQHERRANDWGTEESCSMSDCTEDSGTLITEDCSNVKLNGKCTLWCQQFYALFVKRAAYSWRNWKMVVGQFLVPLVFTTLALVVGKTFPGPQDSQPLDLSLTPYGHTMVPYSLPPNASTLLQSLADNFRDQFSGQQTEPLEVLDDLDSYLLTKASEEGALFAEHCLCAADIQNHGSRVKVTARFNNQAFHAVASALALVDNALFKLIAGPEASISVTNYPQPRNTTETAQDQLLEGQAGFAIAINLLYGMASLASTFSLLLVGERAVKSKHVQFVSGASALSYWLSALTWDLLNFLIPCIFMLAVFQAFDVHAYTEEHHLVDVMLMLLLYGWAVIPLMYLFSFLFTSTATAYTRLTIFNILSGTASFLSVTIMSIPALGLVDLSHILDQVFLVLPNYCLGRSFNDFYQNYHLLKFCRSSPLSVIICHEFNITYQDNYFSWSSPGVGRYLTSMAVQGFAFLCLLFVIESQIFCRLYNLCRTYKEHRWASLPESPVSPPEDRDVADERKKILESPLEQLSALSSPLVIRELSKVYGRRALVLAVDRISLAVGRGECFGLLGFNGAGKTTTFRMLTGDVTVSSGDAYIDGYSILSSIKKVQQRIGYCPQFDPLLDHMTGRETLCMYARLRGVPEGYINSCVENMLRGLLLEAHANKLVRAYSGGNKRKLSAGIALIGGPSVIFMDEPSTGMDPVARRLLWDAVTRTRESGKAVVITSHSMEECEALCTRLAIMVNGQLKCLGSPQHLKNKFGSGYTLLAKTSRGAEELMAFKDFIETIFPGSVLKHEHQGMVHYHITSQELSWAQVFGTLEKAKEKFDLEDYCVSQISLEQVFLSFSHFQQLPVGGVV</sequence>
<keyword evidence="9 12" id="KW-0472">Membrane</keyword>
<dbReference type="InterPro" id="IPR013525">
    <property type="entry name" value="ABC2_TM"/>
</dbReference>
<feature type="domain" description="ABC transporter" evidence="13">
    <location>
        <begin position="1424"/>
        <end position="1657"/>
    </location>
</feature>
<keyword evidence="6" id="KW-0067">ATP-binding</keyword>
<accession>A0A8J1LVE2</accession>
<evidence type="ECO:0000256" key="3">
    <source>
        <dbReference type="ARBA" id="ARBA00022692"/>
    </source>
</evidence>
<dbReference type="InterPro" id="IPR003593">
    <property type="entry name" value="AAA+_ATPase"/>
</dbReference>
<dbReference type="FunFam" id="3.40.50.300:FF:000465">
    <property type="entry name" value="ATP-binding cassette, sub-family A (ABC1), member 3"/>
    <property type="match status" value="1"/>
</dbReference>
<dbReference type="PANTHER" id="PTHR19229">
    <property type="entry name" value="ATP-BINDING CASSETTE TRANSPORTER SUBFAMILY A ABCA"/>
    <property type="match status" value="1"/>
</dbReference>
<reference evidence="15" key="1">
    <citation type="submission" date="2025-08" db="UniProtKB">
        <authorList>
            <consortium name="RefSeq"/>
        </authorList>
    </citation>
    <scope>IDENTIFICATION</scope>
    <source>
        <strain evidence="15">J_2021</strain>
        <tissue evidence="15">Erythrocytes</tissue>
    </source>
</reference>
<evidence type="ECO:0000259" key="13">
    <source>
        <dbReference type="PROSITE" id="PS50893"/>
    </source>
</evidence>